<dbReference type="AlphaFoldDB" id="A0A239G8E6"/>
<evidence type="ECO:0000313" key="1">
    <source>
        <dbReference type="EMBL" id="SNS65215.1"/>
    </source>
</evidence>
<name>A0A239G8E6_9SPHN</name>
<reference evidence="2" key="1">
    <citation type="submission" date="2017-06" db="EMBL/GenBank/DDBJ databases">
        <authorList>
            <person name="Varghese N."/>
            <person name="Submissions S."/>
        </authorList>
    </citation>
    <scope>NUCLEOTIDE SEQUENCE [LARGE SCALE GENOMIC DNA]</scope>
    <source>
        <strain evidence="2">LNB2</strain>
    </source>
</reference>
<organism evidence="1 2">
    <name type="scientific">Edaphosphingomonas laterariae</name>
    <dbReference type="NCBI Taxonomy" id="861865"/>
    <lineage>
        <taxon>Bacteria</taxon>
        <taxon>Pseudomonadati</taxon>
        <taxon>Pseudomonadota</taxon>
        <taxon>Alphaproteobacteria</taxon>
        <taxon>Sphingomonadales</taxon>
        <taxon>Rhizorhabdaceae</taxon>
        <taxon>Edaphosphingomonas</taxon>
    </lineage>
</organism>
<dbReference type="InterPro" id="IPR024524">
    <property type="entry name" value="DUF3800"/>
</dbReference>
<keyword evidence="2" id="KW-1185">Reference proteome</keyword>
<dbReference type="EMBL" id="FZOS01000011">
    <property type="protein sequence ID" value="SNS65215.1"/>
    <property type="molecule type" value="Genomic_DNA"/>
</dbReference>
<dbReference type="Proteomes" id="UP000198281">
    <property type="component" value="Unassembled WGS sequence"/>
</dbReference>
<sequence>MRLFGVISKKDTLGNYKAEISDNSSKYYNKCAQYLLERVGWFMQVRKIPPENLDIIFEKANVDYDKMKNLLRKCQSSPQHSSTKWLQHIDIDKIAVKEKGEEPLLQLADLVAHALYKCVDKSTANFSITEPRYLRELAPHFFGHPETQAVVGAGLYCVHSTRDLKVDTDVSEILNSMLATQPKQS</sequence>
<dbReference type="Pfam" id="PF12686">
    <property type="entry name" value="DUF3800"/>
    <property type="match status" value="1"/>
</dbReference>
<proteinExistence type="predicted"/>
<evidence type="ECO:0000313" key="2">
    <source>
        <dbReference type="Proteomes" id="UP000198281"/>
    </source>
</evidence>
<accession>A0A239G8E6</accession>
<protein>
    <submittedName>
        <fullName evidence="1">Uncharacterized protein</fullName>
    </submittedName>
</protein>
<gene>
    <name evidence="1" type="ORF">SAMN06295912_11172</name>
</gene>